<evidence type="ECO:0000313" key="3">
    <source>
        <dbReference type="Proteomes" id="UP000596661"/>
    </source>
</evidence>
<reference evidence="2" key="1">
    <citation type="submission" date="2018-11" db="EMBL/GenBank/DDBJ databases">
        <authorList>
            <person name="Grassa J C."/>
        </authorList>
    </citation>
    <scope>NUCLEOTIDE SEQUENCE [LARGE SCALE GENOMIC DNA]</scope>
</reference>
<proteinExistence type="predicted"/>
<evidence type="ECO:0000313" key="2">
    <source>
        <dbReference type="EnsemblPlants" id="cds.evm.model.06.1655"/>
    </source>
</evidence>
<protein>
    <submittedName>
        <fullName evidence="2">Uncharacterized protein</fullName>
    </submittedName>
</protein>
<organism evidence="2 3">
    <name type="scientific">Cannabis sativa</name>
    <name type="common">Hemp</name>
    <name type="synonym">Marijuana</name>
    <dbReference type="NCBI Taxonomy" id="3483"/>
    <lineage>
        <taxon>Eukaryota</taxon>
        <taxon>Viridiplantae</taxon>
        <taxon>Streptophyta</taxon>
        <taxon>Embryophyta</taxon>
        <taxon>Tracheophyta</taxon>
        <taxon>Spermatophyta</taxon>
        <taxon>Magnoliopsida</taxon>
        <taxon>eudicotyledons</taxon>
        <taxon>Gunneridae</taxon>
        <taxon>Pentapetalae</taxon>
        <taxon>rosids</taxon>
        <taxon>fabids</taxon>
        <taxon>Rosales</taxon>
        <taxon>Cannabaceae</taxon>
        <taxon>Cannabis</taxon>
    </lineage>
</organism>
<reference evidence="2" key="2">
    <citation type="submission" date="2021-03" db="UniProtKB">
        <authorList>
            <consortium name="EnsemblPlants"/>
        </authorList>
    </citation>
    <scope>IDENTIFICATION</scope>
</reference>
<dbReference type="EMBL" id="UZAU01000616">
    <property type="status" value="NOT_ANNOTATED_CDS"/>
    <property type="molecule type" value="Genomic_DNA"/>
</dbReference>
<sequence length="148" mass="16634">MGQDFSANLDENRALSKNFQDEDDYLHELEEIGNSQNYKRKAPSIDIGVQPSSDFNDRTTPVKKRRLDFETTSLGDKPILAIRRVKRVVRDFSHGVGPWCALQAENYILYSEKSSDKPIETDGPTNDVVCTMTNSIGLQQVDKPVSLG</sequence>
<evidence type="ECO:0000256" key="1">
    <source>
        <dbReference type="SAM" id="MobiDB-lite"/>
    </source>
</evidence>
<feature type="region of interest" description="Disordered" evidence="1">
    <location>
        <begin position="40"/>
        <end position="61"/>
    </location>
</feature>
<dbReference type="Gramene" id="evm.model.06.1655">
    <property type="protein sequence ID" value="cds.evm.model.06.1655"/>
    <property type="gene ID" value="evm.TU.06.1655"/>
</dbReference>
<dbReference type="Proteomes" id="UP000596661">
    <property type="component" value="Chromosome 6"/>
</dbReference>
<dbReference type="AlphaFoldDB" id="A0A803PVF1"/>
<dbReference type="EnsemblPlants" id="evm.model.06.1655">
    <property type="protein sequence ID" value="cds.evm.model.06.1655"/>
    <property type="gene ID" value="evm.TU.06.1655"/>
</dbReference>
<accession>A0A803PVF1</accession>
<name>A0A803PVF1_CANSA</name>
<keyword evidence="3" id="KW-1185">Reference proteome</keyword>